<proteinExistence type="predicted"/>
<dbReference type="InterPro" id="IPR049304">
    <property type="entry name" value="Gly_rich_dom"/>
</dbReference>
<name>A0AB74QHX7_KLEPN</name>
<feature type="compositionally biased region" description="Polar residues" evidence="1">
    <location>
        <begin position="1"/>
        <end position="22"/>
    </location>
</feature>
<organism evidence="3 4">
    <name type="scientific">Klebsiella pneumoniae</name>
    <dbReference type="NCBI Taxonomy" id="573"/>
    <lineage>
        <taxon>Bacteria</taxon>
        <taxon>Pseudomonadati</taxon>
        <taxon>Pseudomonadota</taxon>
        <taxon>Gammaproteobacteria</taxon>
        <taxon>Enterobacterales</taxon>
        <taxon>Enterobacteriaceae</taxon>
        <taxon>Klebsiella/Raoultella group</taxon>
        <taxon>Klebsiella</taxon>
        <taxon>Klebsiella pneumoniae complex</taxon>
    </lineage>
</organism>
<dbReference type="EMBL" id="CAAGWG010000001">
    <property type="protein sequence ID" value="VGC63851.1"/>
    <property type="molecule type" value="Genomic_DNA"/>
</dbReference>
<protein>
    <recommendedName>
        <fullName evidence="2">Glycine-rich domain-containing protein</fullName>
    </recommendedName>
</protein>
<feature type="region of interest" description="Disordered" evidence="1">
    <location>
        <begin position="1"/>
        <end position="23"/>
    </location>
</feature>
<dbReference type="AlphaFoldDB" id="A0AB74QHX7"/>
<reference evidence="3 4" key="1">
    <citation type="submission" date="2019-03" db="EMBL/GenBank/DDBJ databases">
        <authorList>
            <consortium name="Pathogen Informatics"/>
        </authorList>
    </citation>
    <scope>NUCLEOTIDE SEQUENCE [LARGE SCALE GENOMIC DNA]</scope>
    <source>
        <strain evidence="3 4">5012STDY7312589</strain>
    </source>
</reference>
<dbReference type="Proteomes" id="UP000294876">
    <property type="component" value="Unassembled WGS sequence"/>
</dbReference>
<evidence type="ECO:0000259" key="2">
    <source>
        <dbReference type="Pfam" id="PF21722"/>
    </source>
</evidence>
<evidence type="ECO:0000313" key="4">
    <source>
        <dbReference type="Proteomes" id="UP000294876"/>
    </source>
</evidence>
<gene>
    <name evidence="3" type="ORF">SAMEA104567804_00005</name>
</gene>
<accession>A0AB74QHX7</accession>
<evidence type="ECO:0000256" key="1">
    <source>
        <dbReference type="SAM" id="MobiDB-lite"/>
    </source>
</evidence>
<evidence type="ECO:0000313" key="3">
    <source>
        <dbReference type="EMBL" id="VGC63851.1"/>
    </source>
</evidence>
<feature type="domain" description="Glycine-rich" evidence="2">
    <location>
        <begin position="83"/>
        <end position="291"/>
    </location>
</feature>
<dbReference type="Pfam" id="PF21722">
    <property type="entry name" value="Gly_rich_2"/>
    <property type="match status" value="1"/>
</dbReference>
<comment type="caution">
    <text evidence="3">The sequence shown here is derived from an EMBL/GenBank/DDBJ whole genome shotgun (WGS) entry which is preliminary data.</text>
</comment>
<dbReference type="RefSeq" id="WP_135715115.1">
    <property type="nucleotide sequence ID" value="NZ_CAAGWG010000001.1"/>
</dbReference>
<sequence>MQKVGSTTDTADANGEYTNGNVANGIPPTIINAEMLNTFQRELVNTVEGSGLVLDPSNNHQLLEAIKKLTSPGRLLGIKVITNTQTYTPSTGTKKIIIEMVGGGGAGGSVDTGTASGDQVPGGAAAGGEGGAYGAALIDPVFSSALVTIGKAGTASINSPVDGETTSISVNGTVLLSVSGGATGTTMKGPYYAPSTLGGRRRIANIYTGNFYFKVDGKQGGLGTIFSSSSAAGGDGGASYLSNGSPQGLLNNDTNVALYEPTGYGCGGTGACATSRSQVGGAASDGLVIIKEYA</sequence>